<evidence type="ECO:0000313" key="7">
    <source>
        <dbReference type="Proteomes" id="UP000265160"/>
    </source>
</evidence>
<dbReference type="PANTHER" id="PTHR24271">
    <property type="entry name" value="KALLIKREIN-RELATED"/>
    <property type="match status" value="1"/>
</dbReference>
<dbReference type="GO" id="GO:0004252">
    <property type="term" value="F:serine-type endopeptidase activity"/>
    <property type="evidence" value="ECO:0007669"/>
    <property type="project" value="InterPro"/>
</dbReference>
<protein>
    <recommendedName>
        <fullName evidence="5">Peptidase S1 domain-containing protein</fullName>
    </recommendedName>
</protein>
<dbReference type="Gene3D" id="2.40.10.10">
    <property type="entry name" value="Trypsin-like serine proteases"/>
    <property type="match status" value="1"/>
</dbReference>
<keyword evidence="1" id="KW-0645">Protease</keyword>
<dbReference type="PROSITE" id="PS50240">
    <property type="entry name" value="TRYPSIN_DOM"/>
    <property type="match status" value="1"/>
</dbReference>
<proteinExistence type="predicted"/>
<sequence length="275" mass="30729">MFWHVSDDSVRSAKLCYCPLIVQWNVNFILVSFTLLFSAHGSDIIHGTKAPENSMHYMASVQNKKGEHVCGGFLINEDFVVSAAHCNDSPTHVVLGKHNLKNGNHQKIKIENKTIHENYQQVGLGNDIMLIKLSEKVKLCHGVEIIQIPHAEINLKENQVCQVAGWGKTETHGKPVDELMVVNVSVITSKNCEEQWPGLPANVICAGGYNTTKGFCQGDSGGPLVCHGFAVGVVSFNYYKNCTYPDKPNIYTDISKYRKWIDEVLRKKLIQCQMK</sequence>
<organism evidence="6 7">
    <name type="scientific">Maylandia zebra</name>
    <name type="common">zebra mbuna</name>
    <dbReference type="NCBI Taxonomy" id="106582"/>
    <lineage>
        <taxon>Eukaryota</taxon>
        <taxon>Metazoa</taxon>
        <taxon>Chordata</taxon>
        <taxon>Craniata</taxon>
        <taxon>Vertebrata</taxon>
        <taxon>Euteleostomi</taxon>
        <taxon>Actinopterygii</taxon>
        <taxon>Neopterygii</taxon>
        <taxon>Teleostei</taxon>
        <taxon>Neoteleostei</taxon>
        <taxon>Acanthomorphata</taxon>
        <taxon>Ovalentaria</taxon>
        <taxon>Cichlomorphae</taxon>
        <taxon>Cichliformes</taxon>
        <taxon>Cichlidae</taxon>
        <taxon>African cichlids</taxon>
        <taxon>Pseudocrenilabrinae</taxon>
        <taxon>Haplochromini</taxon>
        <taxon>Maylandia</taxon>
        <taxon>Maylandia zebra complex</taxon>
    </lineage>
</organism>
<evidence type="ECO:0000256" key="1">
    <source>
        <dbReference type="ARBA" id="ARBA00022670"/>
    </source>
</evidence>
<dbReference type="Pfam" id="PF00089">
    <property type="entry name" value="Trypsin"/>
    <property type="match status" value="1"/>
</dbReference>
<keyword evidence="4" id="KW-1015">Disulfide bond</keyword>
<dbReference type="CDD" id="cd00190">
    <property type="entry name" value="Tryp_SPc"/>
    <property type="match status" value="1"/>
</dbReference>
<evidence type="ECO:0000256" key="3">
    <source>
        <dbReference type="ARBA" id="ARBA00022825"/>
    </source>
</evidence>
<evidence type="ECO:0000256" key="2">
    <source>
        <dbReference type="ARBA" id="ARBA00022801"/>
    </source>
</evidence>
<dbReference type="GO" id="GO:0006508">
    <property type="term" value="P:proteolysis"/>
    <property type="evidence" value="ECO:0007669"/>
    <property type="project" value="UniProtKB-KW"/>
</dbReference>
<evidence type="ECO:0000256" key="4">
    <source>
        <dbReference type="ARBA" id="ARBA00023157"/>
    </source>
</evidence>
<dbReference type="FunFam" id="2.40.10.10:FF:000036">
    <property type="entry name" value="Trypsin beta"/>
    <property type="match status" value="1"/>
</dbReference>
<reference evidence="6" key="3">
    <citation type="submission" date="2025-09" db="UniProtKB">
        <authorList>
            <consortium name="Ensembl"/>
        </authorList>
    </citation>
    <scope>IDENTIFICATION</scope>
</reference>
<dbReference type="PANTHER" id="PTHR24271:SF87">
    <property type="entry name" value="ARGININE ESTERASE-LIKE-RELATED"/>
    <property type="match status" value="1"/>
</dbReference>
<dbReference type="Proteomes" id="UP000265160">
    <property type="component" value="LG23"/>
</dbReference>
<dbReference type="PROSITE" id="PS00134">
    <property type="entry name" value="TRYPSIN_HIS"/>
    <property type="match status" value="1"/>
</dbReference>
<evidence type="ECO:0000259" key="5">
    <source>
        <dbReference type="PROSITE" id="PS50240"/>
    </source>
</evidence>
<dbReference type="InterPro" id="IPR009003">
    <property type="entry name" value="Peptidase_S1_PA"/>
</dbReference>
<name>A0A3P9BAJ9_9CICH</name>
<dbReference type="AlphaFoldDB" id="A0A3P9BAJ9"/>
<reference evidence="6 7" key="1">
    <citation type="journal article" date="2014" name="Nature">
        <title>The genomic substrate for adaptive radiation in African cichlid fish.</title>
        <authorList>
            <person name="Brawand D."/>
            <person name="Wagner C.E."/>
            <person name="Li Y.I."/>
            <person name="Malinsky M."/>
            <person name="Keller I."/>
            <person name="Fan S."/>
            <person name="Simakov O."/>
            <person name="Ng A.Y."/>
            <person name="Lim Z.W."/>
            <person name="Bezault E."/>
            <person name="Turner-Maier J."/>
            <person name="Johnson J."/>
            <person name="Alcazar R."/>
            <person name="Noh H.J."/>
            <person name="Russell P."/>
            <person name="Aken B."/>
            <person name="Alfoldi J."/>
            <person name="Amemiya C."/>
            <person name="Azzouzi N."/>
            <person name="Baroiller J.F."/>
            <person name="Barloy-Hubler F."/>
            <person name="Berlin A."/>
            <person name="Bloomquist R."/>
            <person name="Carleton K.L."/>
            <person name="Conte M.A."/>
            <person name="D'Cotta H."/>
            <person name="Eshel O."/>
            <person name="Gaffney L."/>
            <person name="Galibert F."/>
            <person name="Gante H.F."/>
            <person name="Gnerre S."/>
            <person name="Greuter L."/>
            <person name="Guyon R."/>
            <person name="Haddad N.S."/>
            <person name="Haerty W."/>
            <person name="Harris R.M."/>
            <person name="Hofmann H.A."/>
            <person name="Hourlier T."/>
            <person name="Hulata G."/>
            <person name="Jaffe D.B."/>
            <person name="Lara M."/>
            <person name="Lee A.P."/>
            <person name="MacCallum I."/>
            <person name="Mwaiko S."/>
            <person name="Nikaido M."/>
            <person name="Nishihara H."/>
            <person name="Ozouf-Costaz C."/>
            <person name="Penman D.J."/>
            <person name="Przybylski D."/>
            <person name="Rakotomanga M."/>
            <person name="Renn S.C.P."/>
            <person name="Ribeiro F.J."/>
            <person name="Ron M."/>
            <person name="Salzburger W."/>
            <person name="Sanchez-Pulido L."/>
            <person name="Santos M.E."/>
            <person name="Searle S."/>
            <person name="Sharpe T."/>
            <person name="Swofford R."/>
            <person name="Tan F.J."/>
            <person name="Williams L."/>
            <person name="Young S."/>
            <person name="Yin S."/>
            <person name="Okada N."/>
            <person name="Kocher T.D."/>
            <person name="Miska E.A."/>
            <person name="Lander E.S."/>
            <person name="Venkatesh B."/>
            <person name="Fernald R.D."/>
            <person name="Meyer A."/>
            <person name="Ponting C.P."/>
            <person name="Streelman J.T."/>
            <person name="Lindblad-Toh K."/>
            <person name="Seehausen O."/>
            <person name="Di Palma F."/>
        </authorList>
    </citation>
    <scope>NUCLEOTIDE SEQUENCE</scope>
</reference>
<dbReference type="InterPro" id="IPR001254">
    <property type="entry name" value="Trypsin_dom"/>
</dbReference>
<dbReference type="FunFam" id="2.40.10.10:FF:000068">
    <property type="entry name" value="transmembrane protease serine 2"/>
    <property type="match status" value="1"/>
</dbReference>
<accession>A0A3P9BAJ9</accession>
<keyword evidence="3" id="KW-0720">Serine protease</keyword>
<dbReference type="SUPFAM" id="SSF50494">
    <property type="entry name" value="Trypsin-like serine proteases"/>
    <property type="match status" value="1"/>
</dbReference>
<dbReference type="SMART" id="SM00020">
    <property type="entry name" value="Tryp_SPc"/>
    <property type="match status" value="1"/>
</dbReference>
<keyword evidence="2" id="KW-0378">Hydrolase</keyword>
<dbReference type="InterPro" id="IPR001314">
    <property type="entry name" value="Peptidase_S1A"/>
</dbReference>
<reference evidence="6" key="2">
    <citation type="submission" date="2025-08" db="UniProtKB">
        <authorList>
            <consortium name="Ensembl"/>
        </authorList>
    </citation>
    <scope>IDENTIFICATION</scope>
</reference>
<dbReference type="InterPro" id="IPR018114">
    <property type="entry name" value="TRYPSIN_HIS"/>
</dbReference>
<dbReference type="GeneTree" id="ENSGT00910000144271"/>
<dbReference type="Ensembl" id="ENSMZET00005007112.1">
    <property type="protein sequence ID" value="ENSMZEP00005006811.1"/>
    <property type="gene ID" value="ENSMZEG00005005202.1"/>
</dbReference>
<feature type="domain" description="Peptidase S1" evidence="5">
    <location>
        <begin position="44"/>
        <end position="266"/>
    </location>
</feature>
<evidence type="ECO:0000313" key="6">
    <source>
        <dbReference type="Ensembl" id="ENSMZEP00005006811.1"/>
    </source>
</evidence>
<dbReference type="InterPro" id="IPR043504">
    <property type="entry name" value="Peptidase_S1_PA_chymotrypsin"/>
</dbReference>
<keyword evidence="7" id="KW-1185">Reference proteome</keyword>
<dbReference type="STRING" id="106582.ENSMZEP00005006811"/>
<dbReference type="PRINTS" id="PR00722">
    <property type="entry name" value="CHYMOTRYPSIN"/>
</dbReference>